<reference evidence="1" key="1">
    <citation type="journal article" date="2012" name="Science">
        <title>Fermentation, hydrogen, and sulfur metabolism in multiple uncultivated bacterial phyla.</title>
        <authorList>
            <person name="Wrighton K.C."/>
            <person name="Thomas B.C."/>
            <person name="Sharon I."/>
            <person name="Miller C.S."/>
            <person name="Castelle C.J."/>
            <person name="VerBerkmoes N.C."/>
            <person name="Wilkins M.J."/>
            <person name="Hettich R.L."/>
            <person name="Lipton M.S."/>
            <person name="Williams K.H."/>
            <person name="Long P.E."/>
            <person name="Banfield J.F."/>
        </authorList>
    </citation>
    <scope>NUCLEOTIDE SEQUENCE [LARGE SCALE GENOMIC DNA]</scope>
</reference>
<dbReference type="AlphaFoldDB" id="K2F6J5"/>
<organism evidence="1">
    <name type="scientific">uncultured bacterium</name>
    <name type="common">gcode 4</name>
    <dbReference type="NCBI Taxonomy" id="1234023"/>
    <lineage>
        <taxon>Bacteria</taxon>
        <taxon>environmental samples</taxon>
    </lineage>
</organism>
<protein>
    <submittedName>
        <fullName evidence="1">Uncharacterized protein</fullName>
    </submittedName>
</protein>
<sequence>MSNLIKWENRIKEKRQKITFNDFIKEIASWYPLILNKNNWFISRYPKSDRVKWVLKYVDFEHTRDSLISKWVEYDFSLSFFENYKVLFKSIDLPSLIIYAGNENAWFSDIVLWSKNIYLSSAIIQGCENILYSFNVKENSVNILNSINVIDSCENVYLSVWVIKWFNIFYSRYIFNSNNVWFSRNLIWCSECIFCENLENKSYCINNVELEKEEYFKKKEWILSKKKEFLDWYKKWSINWINIWNQNVSWNFIFYSENIENWYFAYQIKNWRNILMWWGTKNNENVYDVFTGWSIWNQDLYAVTSAGANSSKLYCCAHISFSSNLYYSYFLESCSFCIGCIWLKNKSYCILNKQYSQDEWNILTDKIFAQMEIDWVLWNYFPADMNPFYFNDTMASIVWNFSKEEIIKDGYMWRDEEVKVDIPEWSEVIDIKDLDIVNYDESILKKVIKDDSWNYYRIVKMEYDFLKKYNLPLPEIHWLDRIKLGFNF</sequence>
<proteinExistence type="predicted"/>
<comment type="caution">
    <text evidence="1">The sequence shown here is derived from an EMBL/GenBank/DDBJ whole genome shotgun (WGS) entry which is preliminary data.</text>
</comment>
<gene>
    <name evidence="1" type="ORF">ACD_4C00189G0002</name>
</gene>
<dbReference type="EMBL" id="AMFJ01000705">
    <property type="protein sequence ID" value="EKE26696.1"/>
    <property type="molecule type" value="Genomic_DNA"/>
</dbReference>
<accession>K2F6J5</accession>
<name>K2F6J5_9BACT</name>
<evidence type="ECO:0000313" key="1">
    <source>
        <dbReference type="EMBL" id="EKE26696.1"/>
    </source>
</evidence>